<dbReference type="PANTHER" id="PTHR30399">
    <property type="entry name" value="UNCHARACTERIZED PROTEIN YGJP"/>
    <property type="match status" value="1"/>
</dbReference>
<accession>A0A2A4MPU3</accession>
<evidence type="ECO:0000313" key="2">
    <source>
        <dbReference type="EMBL" id="PCH61878.1"/>
    </source>
</evidence>
<gene>
    <name evidence="2" type="ORF">COC19_03880</name>
</gene>
<dbReference type="PANTHER" id="PTHR30399:SF1">
    <property type="entry name" value="UTP PYROPHOSPHATASE"/>
    <property type="match status" value="1"/>
</dbReference>
<dbReference type="EMBL" id="NVQR01000053">
    <property type="protein sequence ID" value="PCH61878.1"/>
    <property type="molecule type" value="Genomic_DNA"/>
</dbReference>
<protein>
    <recommendedName>
        <fullName evidence="1">YgjP-like metallopeptidase domain-containing protein</fullName>
    </recommendedName>
</protein>
<dbReference type="InterPro" id="IPR002725">
    <property type="entry name" value="YgjP-like_metallopeptidase"/>
</dbReference>
<evidence type="ECO:0000313" key="3">
    <source>
        <dbReference type="Proteomes" id="UP000218172"/>
    </source>
</evidence>
<organism evidence="2 3">
    <name type="scientific">SAR86 cluster bacterium</name>
    <dbReference type="NCBI Taxonomy" id="2030880"/>
    <lineage>
        <taxon>Bacteria</taxon>
        <taxon>Pseudomonadati</taxon>
        <taxon>Pseudomonadota</taxon>
        <taxon>Gammaproteobacteria</taxon>
        <taxon>SAR86 cluster</taxon>
    </lineage>
</organism>
<dbReference type="Gene3D" id="3.30.2010.10">
    <property type="entry name" value="Metalloproteases ('zincins'), catalytic domain"/>
    <property type="match status" value="1"/>
</dbReference>
<dbReference type="CDD" id="cd07344">
    <property type="entry name" value="M48_yhfN_like"/>
    <property type="match status" value="1"/>
</dbReference>
<reference evidence="3" key="1">
    <citation type="submission" date="2017-08" db="EMBL/GenBank/DDBJ databases">
        <title>A dynamic microbial community with high functional redundancy inhabits the cold, oxic subseafloor aquifer.</title>
        <authorList>
            <person name="Tully B.J."/>
            <person name="Wheat C.G."/>
            <person name="Glazer B.T."/>
            <person name="Huber J.A."/>
        </authorList>
    </citation>
    <scope>NUCLEOTIDE SEQUENCE [LARGE SCALE GENOMIC DNA]</scope>
</reference>
<feature type="domain" description="YgjP-like metallopeptidase" evidence="1">
    <location>
        <begin position="32"/>
        <end position="237"/>
    </location>
</feature>
<dbReference type="AlphaFoldDB" id="A0A2A4MPU3"/>
<comment type="caution">
    <text evidence="2">The sequence shown here is derived from an EMBL/GenBank/DDBJ whole genome shotgun (WGS) entry which is preliminary data.</text>
</comment>
<dbReference type="Pfam" id="PF01863">
    <property type="entry name" value="YgjP-like"/>
    <property type="match status" value="1"/>
</dbReference>
<name>A0A2A4MPU3_9GAMM</name>
<dbReference type="Proteomes" id="UP000218172">
    <property type="component" value="Unassembled WGS sequence"/>
</dbReference>
<dbReference type="InterPro" id="IPR053136">
    <property type="entry name" value="UTP_pyrophosphatase-like"/>
</dbReference>
<proteinExistence type="predicted"/>
<evidence type="ECO:0000259" key="1">
    <source>
        <dbReference type="Pfam" id="PF01863"/>
    </source>
</evidence>
<sequence>MSRSKILPLTVGRSKQYPSGHFDCEILRSKRKTLSIHIKHNRVEVRSPLRTKQADIELFVATNREWIVQRLDEENRHFEESLRIEKGRKIFYRARELDIVFQQGRKERVMLGKGQFIIQGHKLNVRKAEVQVSDFLIEKANGYLMHRTRALAEFLKVGHKLNNIRLKKTKTKWGHCTSTGVIQFNWLIMLAPYSIIDYMIAHEVCHLVHMDHSKKYWKLVASVCPEYAYYMDWLKRHEHRFWF</sequence>